<feature type="site" description="Important for catalytic activity" evidence="11">
    <location>
        <position position="509"/>
    </location>
</feature>
<reference evidence="16" key="1">
    <citation type="submission" date="2022-07" db="EMBL/GenBank/DDBJ databases">
        <authorList>
            <person name="Trinca V."/>
            <person name="Uliana J.V.C."/>
            <person name="Torres T.T."/>
            <person name="Ward R.J."/>
            <person name="Monesi N."/>
        </authorList>
    </citation>
    <scope>NUCLEOTIDE SEQUENCE</scope>
    <source>
        <strain evidence="16">HSMRA1968</strain>
        <tissue evidence="16">Whole embryos</tissue>
    </source>
</reference>
<keyword evidence="12" id="KW-0234">DNA repair</keyword>
<evidence type="ECO:0000259" key="14">
    <source>
        <dbReference type="Pfam" id="PF03372"/>
    </source>
</evidence>
<feature type="domain" description="Exonuclease VII large subunit C-terminal" evidence="13">
    <location>
        <begin position="132"/>
        <end position="308"/>
    </location>
</feature>
<dbReference type="Pfam" id="PF03372">
    <property type="entry name" value="Exo_endo_phos"/>
    <property type="match status" value="1"/>
</dbReference>
<evidence type="ECO:0000256" key="4">
    <source>
        <dbReference type="ARBA" id="ARBA00022490"/>
    </source>
</evidence>
<dbReference type="InterPro" id="IPR020579">
    <property type="entry name" value="Exonuc_VII_lsu_C"/>
</dbReference>
<dbReference type="Gene3D" id="3.60.10.10">
    <property type="entry name" value="Endonuclease/exonuclease/phosphatase"/>
    <property type="match status" value="1"/>
</dbReference>
<dbReference type="GO" id="GO:0006308">
    <property type="term" value="P:DNA catabolic process"/>
    <property type="evidence" value="ECO:0007669"/>
    <property type="project" value="InterPro"/>
</dbReference>
<feature type="site" description="Interaction with DNA substrate" evidence="11">
    <location>
        <position position="539"/>
    </location>
</feature>
<keyword evidence="6 10" id="KW-0479">Metal-binding</keyword>
<dbReference type="PANTHER" id="PTHR30008:SF0">
    <property type="entry name" value="EXODEOXYRIBONUCLEASE 7 LARGE SUBUNIT"/>
    <property type="match status" value="1"/>
</dbReference>
<dbReference type="GO" id="GO:0003677">
    <property type="term" value="F:DNA binding"/>
    <property type="evidence" value="ECO:0007669"/>
    <property type="project" value="InterPro"/>
</dbReference>
<dbReference type="PROSITE" id="PS00728">
    <property type="entry name" value="AP_NUCLEASE_F1_3"/>
    <property type="match status" value="1"/>
</dbReference>
<evidence type="ECO:0000313" key="17">
    <source>
        <dbReference type="Proteomes" id="UP001151699"/>
    </source>
</evidence>
<dbReference type="InterPro" id="IPR005135">
    <property type="entry name" value="Endo/exonuclease/phosphatase"/>
</dbReference>
<evidence type="ECO:0000256" key="3">
    <source>
        <dbReference type="ARBA" id="ARBA00007092"/>
    </source>
</evidence>
<keyword evidence="17" id="KW-1185">Reference proteome</keyword>
<dbReference type="GO" id="GO:0006281">
    <property type="term" value="P:DNA repair"/>
    <property type="evidence" value="ECO:0007669"/>
    <property type="project" value="UniProtKB-KW"/>
</dbReference>
<dbReference type="Pfam" id="PF02601">
    <property type="entry name" value="Exonuc_VII_L"/>
    <property type="match status" value="1"/>
</dbReference>
<dbReference type="AlphaFoldDB" id="A0A9Q0N7R0"/>
<evidence type="ECO:0000256" key="7">
    <source>
        <dbReference type="ARBA" id="ARBA00022801"/>
    </source>
</evidence>
<dbReference type="PROSITE" id="PS51435">
    <property type="entry name" value="AP_NUCLEASE_F1_4"/>
    <property type="match status" value="1"/>
</dbReference>
<comment type="catalytic activity">
    <reaction evidence="1">
        <text>Exonucleolytic cleavage in the 3'- to 5'-direction to yield nucleoside 5'-phosphates.</text>
        <dbReference type="EC" id="3.1.11.2"/>
    </reaction>
</comment>
<gene>
    <name evidence="16" type="primary">xseA</name>
    <name evidence="16" type="ORF">Bhyg_00244</name>
</gene>
<dbReference type="GO" id="GO:0009318">
    <property type="term" value="C:exodeoxyribonuclease VII complex"/>
    <property type="evidence" value="ECO:0007669"/>
    <property type="project" value="InterPro"/>
</dbReference>
<keyword evidence="9 10" id="KW-0460">Magnesium</keyword>
<comment type="cofactor">
    <cofactor evidence="10 12">
        <name>Mg(2+)</name>
        <dbReference type="ChEBI" id="CHEBI:18420"/>
    </cofactor>
    <cofactor evidence="10 12">
        <name>Mn(2+)</name>
        <dbReference type="ChEBI" id="CHEBI:29035"/>
    </cofactor>
    <text evidence="10 12">Probably binds two magnesium or manganese ions per subunit.</text>
</comment>
<dbReference type="PANTHER" id="PTHR30008">
    <property type="entry name" value="EXODEOXYRIBONUCLEASE 7 LARGE SUBUNIT"/>
    <property type="match status" value="1"/>
</dbReference>
<evidence type="ECO:0000256" key="8">
    <source>
        <dbReference type="ARBA" id="ARBA00022839"/>
    </source>
</evidence>
<protein>
    <recommendedName>
        <fullName evidence="12">DNA-(apurinic or apyrimidinic site) endonuclease</fullName>
        <ecNumber evidence="12">3.1.-.-</ecNumber>
    </recommendedName>
</protein>
<evidence type="ECO:0000259" key="13">
    <source>
        <dbReference type="Pfam" id="PF02601"/>
    </source>
</evidence>
<dbReference type="InterPro" id="IPR020848">
    <property type="entry name" value="AP_endonuclease_F1_CS"/>
</dbReference>
<dbReference type="NCBIfam" id="TIGR00237">
    <property type="entry name" value="xseA"/>
    <property type="match status" value="1"/>
</dbReference>
<feature type="binding site" evidence="10">
    <location>
        <position position="539"/>
    </location>
    <ligand>
        <name>Mg(2+)</name>
        <dbReference type="ChEBI" id="CHEBI:18420"/>
        <label>1</label>
    </ligand>
</feature>
<dbReference type="InterPro" id="IPR036691">
    <property type="entry name" value="Endo/exonu/phosph_ase_sf"/>
</dbReference>
<feature type="domain" description="OB-fold nucleic acid binding" evidence="15">
    <location>
        <begin position="18"/>
        <end position="110"/>
    </location>
</feature>
<feature type="binding site" evidence="10">
    <location>
        <position position="438"/>
    </location>
    <ligand>
        <name>Mg(2+)</name>
        <dbReference type="ChEBI" id="CHEBI:18420"/>
        <label>1</label>
    </ligand>
</feature>
<comment type="caution">
    <text evidence="16">The sequence shown here is derived from an EMBL/GenBank/DDBJ whole genome shotgun (WGS) entry which is preliminary data.</text>
</comment>
<feature type="domain" description="Endonuclease/exonuclease/phosphatase" evidence="14">
    <location>
        <begin position="402"/>
        <end position="539"/>
    </location>
</feature>
<evidence type="ECO:0000256" key="10">
    <source>
        <dbReference type="PIRSR" id="PIRSR604808-2"/>
    </source>
</evidence>
<feature type="binding site" evidence="10">
    <location>
        <position position="440"/>
    </location>
    <ligand>
        <name>Mg(2+)</name>
        <dbReference type="ChEBI" id="CHEBI:18420"/>
        <label>1</label>
    </ligand>
</feature>
<dbReference type="GO" id="GO:0004519">
    <property type="term" value="F:endonuclease activity"/>
    <property type="evidence" value="ECO:0007669"/>
    <property type="project" value="InterPro"/>
</dbReference>
<dbReference type="OrthoDB" id="10067758at2759"/>
<dbReference type="InterPro" id="IPR004808">
    <property type="entry name" value="AP_endonuc_1"/>
</dbReference>
<evidence type="ECO:0000313" key="16">
    <source>
        <dbReference type="EMBL" id="KAJ6645043.1"/>
    </source>
</evidence>
<evidence type="ECO:0000256" key="2">
    <source>
        <dbReference type="ARBA" id="ARBA00001936"/>
    </source>
</evidence>
<dbReference type="NCBIfam" id="TIGR00633">
    <property type="entry name" value="xth"/>
    <property type="match status" value="1"/>
</dbReference>
<keyword evidence="7" id="KW-0378">Hydrolase</keyword>
<dbReference type="HAMAP" id="MF_00378">
    <property type="entry name" value="Exonuc_7_L"/>
    <property type="match status" value="1"/>
</dbReference>
<keyword evidence="8" id="KW-0269">Exonuclease</keyword>
<keyword evidence="12" id="KW-0227">DNA damage</keyword>
<dbReference type="CDD" id="cd04489">
    <property type="entry name" value="ExoVII_LU_OBF"/>
    <property type="match status" value="1"/>
</dbReference>
<evidence type="ECO:0000256" key="1">
    <source>
        <dbReference type="ARBA" id="ARBA00000493"/>
    </source>
</evidence>
<comment type="similarity">
    <text evidence="3 12">Belongs to the DNA repair enzymes AP/ExoA family.</text>
</comment>
<evidence type="ECO:0000256" key="9">
    <source>
        <dbReference type="ARBA" id="ARBA00022842"/>
    </source>
</evidence>
<evidence type="ECO:0000256" key="6">
    <source>
        <dbReference type="ARBA" id="ARBA00022723"/>
    </source>
</evidence>
<dbReference type="SUPFAM" id="SSF56219">
    <property type="entry name" value="DNase I-like"/>
    <property type="match status" value="1"/>
</dbReference>
<evidence type="ECO:0000259" key="15">
    <source>
        <dbReference type="Pfam" id="PF13742"/>
    </source>
</evidence>
<dbReference type="GO" id="GO:0008311">
    <property type="term" value="F:double-stranded DNA 3'-5' DNA exonuclease activity"/>
    <property type="evidence" value="ECO:0007669"/>
    <property type="project" value="UniProtKB-EC"/>
</dbReference>
<dbReference type="EC" id="3.1.-.-" evidence="12"/>
<feature type="site" description="Transition state stabilizer" evidence="11">
    <location>
        <position position="440"/>
    </location>
</feature>
<dbReference type="InterPro" id="IPR025824">
    <property type="entry name" value="OB-fold_nuc-bd_dom"/>
</dbReference>
<evidence type="ECO:0000256" key="11">
    <source>
        <dbReference type="PIRSR" id="PIRSR604808-3"/>
    </source>
</evidence>
<dbReference type="GO" id="GO:0008855">
    <property type="term" value="F:exodeoxyribonuclease VII activity"/>
    <property type="evidence" value="ECO:0007669"/>
    <property type="project" value="InterPro"/>
</dbReference>
<sequence>MVKNNFIWDLADKIEHEFSVTEISSRIKELLENNFGYIKIKGEISGLKVASSGHGYFNLKENTAILACTCWRPILAKIKFTPIDGMEVVARGKLSGYAGNSRYQLSVESLEQAGLGAFMQILRERQEKLEREGAVVKDIIHRISDRCPTHILIWPVAVQGDNAAGDIAKAIEGFNELNQELRPDVIIVARGGGSIEDLWAFNEEIVVRSVFNSAIPIISAVGHEVDHTLIDLIADKRAPTPTAAAEFAVPVIANIIHTISYYYDALLSRINQVVKQYEQALSYNTDIVKSLSTCIDYNQQLLDEVKNYAHQLELNNSLLASLDYKTVLKRGFALVTSQQGNFITSTSEAIIQPEFHIKFFDADEVIKGLPTIVADEFDYQQQGQSENLNIQQARVLEISLKTPIGSDKFAMKLKFYDKLANYLNSKKSCGTKVIIGGDFNIAPFDIDVYSTKDLQNTTCFTNVEKCQLRQILNSGFEDLYRLYKPDEQEFSWWDYRAGNFEQNKGMRIDMILASSNAVDYFKSCEMEHSWRSKPKPSDHVPIVAKFCSKESIKQFSFYK</sequence>
<keyword evidence="10" id="KW-0464">Manganese</keyword>
<evidence type="ECO:0000256" key="5">
    <source>
        <dbReference type="ARBA" id="ARBA00022722"/>
    </source>
</evidence>
<feature type="binding site" evidence="10">
    <location>
        <position position="538"/>
    </location>
    <ligand>
        <name>Mg(2+)</name>
        <dbReference type="ChEBI" id="CHEBI:18420"/>
        <label>1</label>
    </ligand>
</feature>
<keyword evidence="5" id="KW-0540">Nuclease</keyword>
<dbReference type="Proteomes" id="UP001151699">
    <property type="component" value="Chromosome A"/>
</dbReference>
<proteinExistence type="inferred from homology"/>
<dbReference type="EMBL" id="WJQU01000001">
    <property type="protein sequence ID" value="KAJ6645043.1"/>
    <property type="molecule type" value="Genomic_DNA"/>
</dbReference>
<organism evidence="16 17">
    <name type="scientific">Pseudolycoriella hygida</name>
    <dbReference type="NCBI Taxonomy" id="35572"/>
    <lineage>
        <taxon>Eukaryota</taxon>
        <taxon>Metazoa</taxon>
        <taxon>Ecdysozoa</taxon>
        <taxon>Arthropoda</taxon>
        <taxon>Hexapoda</taxon>
        <taxon>Insecta</taxon>
        <taxon>Pterygota</taxon>
        <taxon>Neoptera</taxon>
        <taxon>Endopterygota</taxon>
        <taxon>Diptera</taxon>
        <taxon>Nematocera</taxon>
        <taxon>Sciaroidea</taxon>
        <taxon>Sciaridae</taxon>
        <taxon>Pseudolycoriella</taxon>
    </lineage>
</organism>
<dbReference type="InterPro" id="IPR003753">
    <property type="entry name" value="Exonuc_VII_L"/>
</dbReference>
<keyword evidence="4" id="KW-0963">Cytoplasm</keyword>
<dbReference type="GO" id="GO:0046872">
    <property type="term" value="F:metal ion binding"/>
    <property type="evidence" value="ECO:0007669"/>
    <property type="project" value="UniProtKB-KW"/>
</dbReference>
<comment type="cofactor">
    <cofactor evidence="2">
        <name>Mn(2+)</name>
        <dbReference type="ChEBI" id="CHEBI:29035"/>
    </cofactor>
</comment>
<name>A0A9Q0N7R0_9DIPT</name>
<evidence type="ECO:0000256" key="12">
    <source>
        <dbReference type="RuleBase" id="RU362131"/>
    </source>
</evidence>
<accession>A0A9Q0N7R0</accession>
<dbReference type="Pfam" id="PF13742">
    <property type="entry name" value="tRNA_anti_2"/>
    <property type="match status" value="1"/>
</dbReference>